<dbReference type="PRINTS" id="PR00700">
    <property type="entry name" value="PRTYPHPHTASE"/>
</dbReference>
<accession>A0A1I7UHX0</accession>
<feature type="compositionally biased region" description="Low complexity" evidence="1">
    <location>
        <begin position="155"/>
        <end position="166"/>
    </location>
</feature>
<dbReference type="PROSITE" id="PS50055">
    <property type="entry name" value="TYR_PHOSPHATASE_PTP"/>
    <property type="match status" value="1"/>
</dbReference>
<dbReference type="AlphaFoldDB" id="A0A1I7UHX0"/>
<dbReference type="Gene3D" id="3.90.190.10">
    <property type="entry name" value="Protein tyrosine phosphatase superfamily"/>
    <property type="match status" value="1"/>
</dbReference>
<dbReference type="GO" id="GO:0004725">
    <property type="term" value="F:protein tyrosine phosphatase activity"/>
    <property type="evidence" value="ECO:0007669"/>
    <property type="project" value="InterPro"/>
</dbReference>
<feature type="compositionally biased region" description="Basic and acidic residues" evidence="1">
    <location>
        <begin position="8"/>
        <end position="18"/>
    </location>
</feature>
<organism evidence="4 5">
    <name type="scientific">Caenorhabditis tropicalis</name>
    <dbReference type="NCBI Taxonomy" id="1561998"/>
    <lineage>
        <taxon>Eukaryota</taxon>
        <taxon>Metazoa</taxon>
        <taxon>Ecdysozoa</taxon>
        <taxon>Nematoda</taxon>
        <taxon>Chromadorea</taxon>
        <taxon>Rhabditida</taxon>
        <taxon>Rhabditina</taxon>
        <taxon>Rhabditomorpha</taxon>
        <taxon>Rhabditoidea</taxon>
        <taxon>Rhabditidae</taxon>
        <taxon>Peloderinae</taxon>
        <taxon>Caenorhabditis</taxon>
    </lineage>
</organism>
<evidence type="ECO:0000259" key="2">
    <source>
        <dbReference type="PROSITE" id="PS50055"/>
    </source>
</evidence>
<dbReference type="SMART" id="SM00194">
    <property type="entry name" value="PTPc"/>
    <property type="match status" value="1"/>
</dbReference>
<proteinExistence type="predicted"/>
<keyword evidence="4" id="KW-1185">Reference proteome</keyword>
<dbReference type="Pfam" id="PF00102">
    <property type="entry name" value="Y_phosphatase"/>
    <property type="match status" value="1"/>
</dbReference>
<evidence type="ECO:0000313" key="4">
    <source>
        <dbReference type="Proteomes" id="UP000095282"/>
    </source>
</evidence>
<dbReference type="CDD" id="cd00047">
    <property type="entry name" value="PTPc"/>
    <property type="match status" value="1"/>
</dbReference>
<feature type="compositionally biased region" description="Basic and acidic residues" evidence="1">
    <location>
        <begin position="47"/>
        <end position="61"/>
    </location>
</feature>
<feature type="compositionally biased region" description="Low complexity" evidence="1">
    <location>
        <begin position="28"/>
        <end position="43"/>
    </location>
</feature>
<feature type="compositionally biased region" description="Basic residues" evidence="1">
    <location>
        <begin position="207"/>
        <end position="216"/>
    </location>
</feature>
<feature type="domain" description="Tyrosine-protein phosphatase" evidence="2">
    <location>
        <begin position="272"/>
        <end position="526"/>
    </location>
</feature>
<feature type="compositionally biased region" description="Basic and acidic residues" evidence="1">
    <location>
        <begin position="223"/>
        <end position="239"/>
    </location>
</feature>
<feature type="domain" description="Tyrosine specific protein phosphatases" evidence="3">
    <location>
        <begin position="445"/>
        <end position="517"/>
    </location>
</feature>
<dbReference type="PANTHER" id="PTHR46163">
    <property type="entry name" value="TYROSINE-PROTEIN PHOSPHATASE-RELATED"/>
    <property type="match status" value="1"/>
</dbReference>
<evidence type="ECO:0000256" key="1">
    <source>
        <dbReference type="SAM" id="MobiDB-lite"/>
    </source>
</evidence>
<dbReference type="PROSITE" id="PS00383">
    <property type="entry name" value="TYR_PHOSPHATASE_1"/>
    <property type="match status" value="1"/>
</dbReference>
<dbReference type="SMART" id="SM00404">
    <property type="entry name" value="PTPc_motif"/>
    <property type="match status" value="1"/>
</dbReference>
<dbReference type="Proteomes" id="UP000095282">
    <property type="component" value="Unplaced"/>
</dbReference>
<dbReference type="FunFam" id="3.90.190.10:FF:000114">
    <property type="entry name" value="Tyrosine-protein phosphatase"/>
    <property type="match status" value="1"/>
</dbReference>
<name>A0A1I7UHX0_9PELO</name>
<evidence type="ECO:0000259" key="3">
    <source>
        <dbReference type="PROSITE" id="PS50056"/>
    </source>
</evidence>
<feature type="compositionally biased region" description="Low complexity" evidence="1">
    <location>
        <begin position="175"/>
        <end position="186"/>
    </location>
</feature>
<dbReference type="WBParaSite" id="Csp11.Scaffold629.g9501.t1">
    <property type="protein sequence ID" value="Csp11.Scaffold629.g9501.t1"/>
    <property type="gene ID" value="Csp11.Scaffold629.g9501"/>
</dbReference>
<dbReference type="InterPro" id="IPR000387">
    <property type="entry name" value="Tyr_Pase_dom"/>
</dbReference>
<feature type="compositionally biased region" description="Basic and acidic residues" evidence="1">
    <location>
        <begin position="137"/>
        <end position="150"/>
    </location>
</feature>
<protein>
    <submittedName>
        <fullName evidence="5">Protein-tyrosine phosphatase</fullName>
    </submittedName>
</protein>
<dbReference type="STRING" id="1561998.A0A1I7UHX0"/>
<sequence length="555" mass="63478">MYRFNRKAKQEVTKKPKPTDGNNKNTRTSSTSSAASTTSSVASIHQKRTEPKSESDSKSEKSLNNAQRKRIEPSPVQTQKMTSPDRDKKLKSMGKIVKGVVTRMPFTPNKTPNRKQQKSTSTPPTSENRRKVPISDLRSDRVDSETEIVSKPKQLGSLSNSLSGSNETLASDALKNQNNNKMAAKMVKSDRSLIGLDGETETDMPKNGRRSLRRRSRSSDSPSSRREKSQEESASETKDSISLADDEEQREAYRKLFKEFAMESQKLTLDDFKNEFNLLPGDPPSEQCSEFHLAVNNKKNRYYNIPCLDSSRVRLTFMANKNSPDYIHANYIRSPFLKREYILTQGPKKETIADFWRMVWQEKSTAIVMLCQFVETNREKCVEYFPRNANCSLRFDKLILTYEDSTVNKSMVTTRLSLFYEGETRSITHLQWKEWPDYQVPGSSEVMLKILRKIRARSTPPVIHCAAGVGRSGTLMAVEIALQSINSHFKLPNIKQIVSELRLTGRATSVQTLQQYMLIWKVLLDFGVSNKLIPEDLITKFSYTYRRSFRNHNQS</sequence>
<evidence type="ECO:0000313" key="5">
    <source>
        <dbReference type="WBParaSite" id="Csp11.Scaffold629.g9501.t1"/>
    </source>
</evidence>
<dbReference type="InterPro" id="IPR003595">
    <property type="entry name" value="Tyr_Pase_cat"/>
</dbReference>
<dbReference type="InterPro" id="IPR016130">
    <property type="entry name" value="Tyr_Pase_AS"/>
</dbReference>
<dbReference type="SUPFAM" id="SSF52799">
    <property type="entry name" value="(Phosphotyrosine protein) phosphatases II"/>
    <property type="match status" value="1"/>
</dbReference>
<dbReference type="InterPro" id="IPR052782">
    <property type="entry name" value="Oocyte-zygote_transition_reg"/>
</dbReference>
<feature type="region of interest" description="Disordered" evidence="1">
    <location>
        <begin position="1"/>
        <end position="247"/>
    </location>
</feature>
<dbReference type="PROSITE" id="PS50056">
    <property type="entry name" value="TYR_PHOSPHATASE_2"/>
    <property type="match status" value="1"/>
</dbReference>
<dbReference type="InterPro" id="IPR000242">
    <property type="entry name" value="PTP_cat"/>
</dbReference>
<reference evidence="5" key="1">
    <citation type="submission" date="2016-11" db="UniProtKB">
        <authorList>
            <consortium name="WormBaseParasite"/>
        </authorList>
    </citation>
    <scope>IDENTIFICATION</scope>
</reference>
<dbReference type="InterPro" id="IPR029021">
    <property type="entry name" value="Prot-tyrosine_phosphatase-like"/>
</dbReference>